<dbReference type="Proteomes" id="UP000054166">
    <property type="component" value="Unassembled WGS sequence"/>
</dbReference>
<evidence type="ECO:0000313" key="2">
    <source>
        <dbReference type="Proteomes" id="UP000054166"/>
    </source>
</evidence>
<dbReference type="AlphaFoldDB" id="A0A0C3G096"/>
<evidence type="ECO:0000313" key="1">
    <source>
        <dbReference type="EMBL" id="KIM85559.1"/>
    </source>
</evidence>
<name>A0A0C3G096_PILCF</name>
<proteinExistence type="predicted"/>
<reference evidence="2" key="2">
    <citation type="submission" date="2015-01" db="EMBL/GenBank/DDBJ databases">
        <title>Evolutionary Origins and Diversification of the Mycorrhizal Mutualists.</title>
        <authorList>
            <consortium name="DOE Joint Genome Institute"/>
            <consortium name="Mycorrhizal Genomics Consortium"/>
            <person name="Kohler A."/>
            <person name="Kuo A."/>
            <person name="Nagy L.G."/>
            <person name="Floudas D."/>
            <person name="Copeland A."/>
            <person name="Barry K.W."/>
            <person name="Cichocki N."/>
            <person name="Veneault-Fourrey C."/>
            <person name="LaButti K."/>
            <person name="Lindquist E.A."/>
            <person name="Lipzen A."/>
            <person name="Lundell T."/>
            <person name="Morin E."/>
            <person name="Murat C."/>
            <person name="Riley R."/>
            <person name="Ohm R."/>
            <person name="Sun H."/>
            <person name="Tunlid A."/>
            <person name="Henrissat B."/>
            <person name="Grigoriev I.V."/>
            <person name="Hibbett D.S."/>
            <person name="Martin F."/>
        </authorList>
    </citation>
    <scope>NUCLEOTIDE SEQUENCE [LARGE SCALE GENOMIC DNA]</scope>
    <source>
        <strain evidence="2">F 1598</strain>
    </source>
</reference>
<dbReference type="EMBL" id="KN832984">
    <property type="protein sequence ID" value="KIM85559.1"/>
    <property type="molecule type" value="Genomic_DNA"/>
</dbReference>
<sequence length="74" mass="8472">MRSSNRLRCKQFHPYVWDGEASLDPNHRIFICRLASAAIIGHAADVVITKLCEIAKRRRSPCETVNVDMKLYAK</sequence>
<organism evidence="1 2">
    <name type="scientific">Piloderma croceum (strain F 1598)</name>
    <dbReference type="NCBI Taxonomy" id="765440"/>
    <lineage>
        <taxon>Eukaryota</taxon>
        <taxon>Fungi</taxon>
        <taxon>Dikarya</taxon>
        <taxon>Basidiomycota</taxon>
        <taxon>Agaricomycotina</taxon>
        <taxon>Agaricomycetes</taxon>
        <taxon>Agaricomycetidae</taxon>
        <taxon>Atheliales</taxon>
        <taxon>Atheliaceae</taxon>
        <taxon>Piloderma</taxon>
    </lineage>
</organism>
<dbReference type="InParanoid" id="A0A0C3G096"/>
<reference evidence="1 2" key="1">
    <citation type="submission" date="2014-04" db="EMBL/GenBank/DDBJ databases">
        <authorList>
            <consortium name="DOE Joint Genome Institute"/>
            <person name="Kuo A."/>
            <person name="Tarkka M."/>
            <person name="Buscot F."/>
            <person name="Kohler A."/>
            <person name="Nagy L.G."/>
            <person name="Floudas D."/>
            <person name="Copeland A."/>
            <person name="Barry K.W."/>
            <person name="Cichocki N."/>
            <person name="Veneault-Fourrey C."/>
            <person name="LaButti K."/>
            <person name="Lindquist E.A."/>
            <person name="Lipzen A."/>
            <person name="Lundell T."/>
            <person name="Morin E."/>
            <person name="Murat C."/>
            <person name="Sun H."/>
            <person name="Tunlid A."/>
            <person name="Henrissat B."/>
            <person name="Grigoriev I.V."/>
            <person name="Hibbett D.S."/>
            <person name="Martin F."/>
            <person name="Nordberg H.P."/>
            <person name="Cantor M.N."/>
            <person name="Hua S.X."/>
        </authorList>
    </citation>
    <scope>NUCLEOTIDE SEQUENCE [LARGE SCALE GENOMIC DNA]</scope>
    <source>
        <strain evidence="1 2">F 1598</strain>
    </source>
</reference>
<dbReference type="HOGENOM" id="CLU_2688662_0_0_1"/>
<protein>
    <submittedName>
        <fullName evidence="1">Uncharacterized protein</fullName>
    </submittedName>
</protein>
<keyword evidence="2" id="KW-1185">Reference proteome</keyword>
<accession>A0A0C3G096</accession>
<gene>
    <name evidence="1" type="ORF">PILCRDRAFT_337324</name>
</gene>